<dbReference type="OrthoDB" id="9774591at2"/>
<evidence type="ECO:0000256" key="6">
    <source>
        <dbReference type="ARBA" id="ARBA00047665"/>
    </source>
</evidence>
<keyword evidence="3" id="KW-0032">Aminotransferase</keyword>
<evidence type="ECO:0000256" key="5">
    <source>
        <dbReference type="ARBA" id="ARBA00031395"/>
    </source>
</evidence>
<dbReference type="GO" id="GO:0008483">
    <property type="term" value="F:transaminase activity"/>
    <property type="evidence" value="ECO:0007669"/>
    <property type="project" value="UniProtKB-KW"/>
</dbReference>
<evidence type="ECO:0000256" key="7">
    <source>
        <dbReference type="PIRSR" id="PIRSR006487-1"/>
    </source>
</evidence>
<dbReference type="InterPro" id="IPR027266">
    <property type="entry name" value="TrmE/GcvT-like"/>
</dbReference>
<evidence type="ECO:0000313" key="10">
    <source>
        <dbReference type="EMBL" id="APT91237.1"/>
    </source>
</evidence>
<feature type="domain" description="Aminomethyltransferase C-terminal" evidence="9">
    <location>
        <begin position="290"/>
        <end position="368"/>
    </location>
</feature>
<dbReference type="InterPro" id="IPR028896">
    <property type="entry name" value="GcvT/YgfZ/DmdA"/>
</dbReference>
<comment type="catalytic activity">
    <reaction evidence="6">
        <text>N(6)-[(R)-S(8)-aminomethyldihydrolipoyl]-L-lysyl-[protein] + (6S)-5,6,7,8-tetrahydrofolate = N(6)-[(R)-dihydrolipoyl]-L-lysyl-[protein] + (6R)-5,10-methylene-5,6,7,8-tetrahydrofolate + NH4(+)</text>
        <dbReference type="Rhea" id="RHEA:16945"/>
        <dbReference type="Rhea" id="RHEA-COMP:10475"/>
        <dbReference type="Rhea" id="RHEA-COMP:10492"/>
        <dbReference type="ChEBI" id="CHEBI:15636"/>
        <dbReference type="ChEBI" id="CHEBI:28938"/>
        <dbReference type="ChEBI" id="CHEBI:57453"/>
        <dbReference type="ChEBI" id="CHEBI:83100"/>
        <dbReference type="ChEBI" id="CHEBI:83143"/>
        <dbReference type="EC" id="2.1.2.10"/>
    </reaction>
</comment>
<organism evidence="10 11">
    <name type="scientific">Corynebacterium sphenisci DSM 44792</name>
    <dbReference type="NCBI Taxonomy" id="1437874"/>
    <lineage>
        <taxon>Bacteria</taxon>
        <taxon>Bacillati</taxon>
        <taxon>Actinomycetota</taxon>
        <taxon>Actinomycetes</taxon>
        <taxon>Mycobacteriales</taxon>
        <taxon>Corynebacteriaceae</taxon>
        <taxon>Corynebacterium</taxon>
    </lineage>
</organism>
<comment type="similarity">
    <text evidence="1">Belongs to the GcvT family.</text>
</comment>
<dbReference type="SUPFAM" id="SSF103025">
    <property type="entry name" value="Folate-binding domain"/>
    <property type="match status" value="1"/>
</dbReference>
<dbReference type="NCBIfam" id="TIGR00528">
    <property type="entry name" value="gcvT"/>
    <property type="match status" value="1"/>
</dbReference>
<dbReference type="Pfam" id="PF01571">
    <property type="entry name" value="GCV_T"/>
    <property type="match status" value="1"/>
</dbReference>
<dbReference type="GO" id="GO:0005829">
    <property type="term" value="C:cytosol"/>
    <property type="evidence" value="ECO:0007669"/>
    <property type="project" value="TreeGrafter"/>
</dbReference>
<dbReference type="Pfam" id="PF08669">
    <property type="entry name" value="GCV_T_C"/>
    <property type="match status" value="1"/>
</dbReference>
<reference evidence="10 11" key="1">
    <citation type="submission" date="2014-08" db="EMBL/GenBank/DDBJ databases">
        <title>Complete genome sequence of Corynebacterium sphenisci CECT 5990(T) (=DSM 44792(T)), isolated from healthy wild penguins.</title>
        <authorList>
            <person name="Ruckert C."/>
            <person name="Albersmeier A."/>
            <person name="Winkler A."/>
            <person name="Kalinowski J."/>
        </authorList>
    </citation>
    <scope>NUCLEOTIDE SEQUENCE [LARGE SCALE GENOMIC DNA]</scope>
    <source>
        <strain evidence="10 11">DSM 44792</strain>
    </source>
</reference>
<feature type="domain" description="GCVT N-terminal" evidence="8">
    <location>
        <begin position="13"/>
        <end position="270"/>
    </location>
</feature>
<evidence type="ECO:0000259" key="8">
    <source>
        <dbReference type="Pfam" id="PF01571"/>
    </source>
</evidence>
<dbReference type="GO" id="GO:0006546">
    <property type="term" value="P:glycine catabolic process"/>
    <property type="evidence" value="ECO:0007669"/>
    <property type="project" value="InterPro"/>
</dbReference>
<dbReference type="Gene3D" id="3.30.1360.120">
    <property type="entry name" value="Probable tRNA modification gtpase trme, domain 1"/>
    <property type="match status" value="1"/>
</dbReference>
<dbReference type="STRING" id="1437874.CSPHI_09720"/>
<name>A0A1L7CZI2_9CORY</name>
<feature type="binding site" evidence="7">
    <location>
        <position position="206"/>
    </location>
    <ligand>
        <name>substrate</name>
    </ligand>
</feature>
<dbReference type="InterPro" id="IPR006223">
    <property type="entry name" value="GcvT"/>
</dbReference>
<sequence length="373" mass="40138">MTDTGSTIRRSALHGEHLALGADMDVIGGWEVPLRYRSELDEHRAVREAVGVFDLSQMGEIRVSGPDAPSFLAHSLISAMKPIALGKAKYTMIVQEDGGIIDDLIAYRLGVDEFMLVQNAGNCDDVLRTLEERVGGYDVRLDDRSVDTALIAVQGPRAEELLIRVAPDEAERTIRDLRYYSCTSLEIAGVESIIARTGYTGEDGFEIFAPMDRSVEVWRALLARGESLGVLPCGLDCRDTLRLEAGMPLYGKELTRSRTPLEAGFASLISPAKGRFIGRNALVNQPEPVRILVGLEIVGAAAPADGAALADGEGAEVGEVTSAAVSPTLHRVIAMGYVDKRCALAGTELSVAVDGEPRAATVAPMPFYNRKKQ</sequence>
<dbReference type="GO" id="GO:0004047">
    <property type="term" value="F:aminomethyltransferase activity"/>
    <property type="evidence" value="ECO:0007669"/>
    <property type="project" value="UniProtKB-EC"/>
</dbReference>
<dbReference type="EMBL" id="CP009248">
    <property type="protein sequence ID" value="APT91237.1"/>
    <property type="molecule type" value="Genomic_DNA"/>
</dbReference>
<dbReference type="RefSeq" id="WP_075692798.1">
    <property type="nucleotide sequence ID" value="NZ_CP009248.1"/>
</dbReference>
<dbReference type="KEGG" id="csph:CSPHI_09720"/>
<evidence type="ECO:0000256" key="1">
    <source>
        <dbReference type="ARBA" id="ARBA00008609"/>
    </source>
</evidence>
<keyword evidence="11" id="KW-1185">Reference proteome</keyword>
<dbReference type="EC" id="2.1.2.10" evidence="2"/>
<evidence type="ECO:0000256" key="4">
    <source>
        <dbReference type="ARBA" id="ARBA00022679"/>
    </source>
</evidence>
<dbReference type="PIRSF" id="PIRSF006487">
    <property type="entry name" value="GcvT"/>
    <property type="match status" value="1"/>
</dbReference>
<dbReference type="PANTHER" id="PTHR43757:SF2">
    <property type="entry name" value="AMINOMETHYLTRANSFERASE, MITOCHONDRIAL"/>
    <property type="match status" value="1"/>
</dbReference>
<evidence type="ECO:0000256" key="2">
    <source>
        <dbReference type="ARBA" id="ARBA00012616"/>
    </source>
</evidence>
<dbReference type="NCBIfam" id="NF001567">
    <property type="entry name" value="PRK00389.1"/>
    <property type="match status" value="1"/>
</dbReference>
<protein>
    <recommendedName>
        <fullName evidence="2">aminomethyltransferase</fullName>
        <ecNumber evidence="2">2.1.2.10</ecNumber>
    </recommendedName>
    <alternativeName>
        <fullName evidence="5">Glycine cleavage system T protein</fullName>
    </alternativeName>
</protein>
<dbReference type="PANTHER" id="PTHR43757">
    <property type="entry name" value="AMINOMETHYLTRANSFERASE"/>
    <property type="match status" value="1"/>
</dbReference>
<dbReference type="SUPFAM" id="SSF101790">
    <property type="entry name" value="Aminomethyltransferase beta-barrel domain"/>
    <property type="match status" value="1"/>
</dbReference>
<evidence type="ECO:0000259" key="9">
    <source>
        <dbReference type="Pfam" id="PF08669"/>
    </source>
</evidence>
<dbReference type="InterPro" id="IPR006222">
    <property type="entry name" value="GCVT_N"/>
</dbReference>
<gene>
    <name evidence="10" type="ORF">CSPHI_09720</name>
</gene>
<evidence type="ECO:0000313" key="11">
    <source>
        <dbReference type="Proteomes" id="UP000185469"/>
    </source>
</evidence>
<accession>A0A1L7CZI2</accession>
<dbReference type="Proteomes" id="UP000185469">
    <property type="component" value="Chromosome"/>
</dbReference>
<dbReference type="AlphaFoldDB" id="A0A1L7CZI2"/>
<proteinExistence type="inferred from homology"/>
<dbReference type="InterPro" id="IPR013977">
    <property type="entry name" value="GcvT_C"/>
</dbReference>
<dbReference type="InterPro" id="IPR029043">
    <property type="entry name" value="GcvT/YgfZ_C"/>
</dbReference>
<keyword evidence="4" id="KW-0808">Transferase</keyword>
<dbReference type="GO" id="GO:0005960">
    <property type="term" value="C:glycine cleavage complex"/>
    <property type="evidence" value="ECO:0007669"/>
    <property type="project" value="InterPro"/>
</dbReference>
<evidence type="ECO:0000256" key="3">
    <source>
        <dbReference type="ARBA" id="ARBA00022576"/>
    </source>
</evidence>